<dbReference type="EMBL" id="CP144751">
    <property type="protein sequence ID" value="WVZ84874.1"/>
    <property type="molecule type" value="Genomic_DNA"/>
</dbReference>
<proteinExistence type="predicted"/>
<organism evidence="2 3">
    <name type="scientific">Paspalum notatum var. saurae</name>
    <dbReference type="NCBI Taxonomy" id="547442"/>
    <lineage>
        <taxon>Eukaryota</taxon>
        <taxon>Viridiplantae</taxon>
        <taxon>Streptophyta</taxon>
        <taxon>Embryophyta</taxon>
        <taxon>Tracheophyta</taxon>
        <taxon>Spermatophyta</taxon>
        <taxon>Magnoliopsida</taxon>
        <taxon>Liliopsida</taxon>
        <taxon>Poales</taxon>
        <taxon>Poaceae</taxon>
        <taxon>PACMAD clade</taxon>
        <taxon>Panicoideae</taxon>
        <taxon>Andropogonodae</taxon>
        <taxon>Paspaleae</taxon>
        <taxon>Paspalinae</taxon>
        <taxon>Paspalum</taxon>
    </lineage>
</organism>
<feature type="region of interest" description="Disordered" evidence="1">
    <location>
        <begin position="1"/>
        <end position="107"/>
    </location>
</feature>
<gene>
    <name evidence="2" type="ORF">U9M48_031846</name>
</gene>
<name>A0AAQ3U4S3_PASNO</name>
<feature type="compositionally biased region" description="Low complexity" evidence="1">
    <location>
        <begin position="25"/>
        <end position="37"/>
    </location>
</feature>
<protein>
    <submittedName>
        <fullName evidence="2">Uncharacterized protein</fullName>
    </submittedName>
</protein>
<accession>A0AAQ3U4S3</accession>
<evidence type="ECO:0000313" key="3">
    <source>
        <dbReference type="Proteomes" id="UP001341281"/>
    </source>
</evidence>
<keyword evidence="3" id="KW-1185">Reference proteome</keyword>
<dbReference type="Proteomes" id="UP001341281">
    <property type="component" value="Chromosome 07"/>
</dbReference>
<dbReference type="AlphaFoldDB" id="A0AAQ3U4S3"/>
<reference evidence="2 3" key="1">
    <citation type="submission" date="2024-02" db="EMBL/GenBank/DDBJ databases">
        <title>High-quality chromosome-scale genome assembly of Pensacola bahiagrass (Paspalum notatum Flugge var. saurae).</title>
        <authorList>
            <person name="Vega J.M."/>
            <person name="Podio M."/>
            <person name="Orjuela J."/>
            <person name="Siena L.A."/>
            <person name="Pessino S.C."/>
            <person name="Combes M.C."/>
            <person name="Mariac C."/>
            <person name="Albertini E."/>
            <person name="Pupilli F."/>
            <person name="Ortiz J.P.A."/>
            <person name="Leblanc O."/>
        </authorList>
    </citation>
    <scope>NUCLEOTIDE SEQUENCE [LARGE SCALE GENOMIC DNA]</scope>
    <source>
        <strain evidence="2">R1</strain>
        <tissue evidence="2">Leaf</tissue>
    </source>
</reference>
<evidence type="ECO:0000256" key="1">
    <source>
        <dbReference type="SAM" id="MobiDB-lite"/>
    </source>
</evidence>
<feature type="compositionally biased region" description="Low complexity" evidence="1">
    <location>
        <begin position="70"/>
        <end position="85"/>
    </location>
</feature>
<feature type="compositionally biased region" description="Gly residues" evidence="1">
    <location>
        <begin position="1"/>
        <end position="16"/>
    </location>
</feature>
<sequence>MAAHGGGVGSGPGGAQLGPPRERTAAPAPAARGGTLRRSARWRQPWRHPEQRARRRPEAERPSRRRRQRGGALRARGAGRATEAARGGRESPSDVGREEGGEREVGDGRWRWCARISNIGRWVIFCPTRR</sequence>
<feature type="compositionally biased region" description="Basic and acidic residues" evidence="1">
    <location>
        <begin position="86"/>
        <end position="107"/>
    </location>
</feature>
<evidence type="ECO:0000313" key="2">
    <source>
        <dbReference type="EMBL" id="WVZ84874.1"/>
    </source>
</evidence>
<feature type="compositionally biased region" description="Basic and acidic residues" evidence="1">
    <location>
        <begin position="47"/>
        <end position="62"/>
    </location>
</feature>